<protein>
    <recommendedName>
        <fullName evidence="4">Glycerophosphoryl diester phosphodiesterase family protein</fullName>
    </recommendedName>
</protein>
<proteinExistence type="predicted"/>
<keyword evidence="1" id="KW-0812">Transmembrane</keyword>
<evidence type="ECO:0008006" key="4">
    <source>
        <dbReference type="Google" id="ProtNLM"/>
    </source>
</evidence>
<feature type="transmembrane region" description="Helical" evidence="1">
    <location>
        <begin position="249"/>
        <end position="277"/>
    </location>
</feature>
<feature type="transmembrane region" description="Helical" evidence="1">
    <location>
        <begin position="158"/>
        <end position="182"/>
    </location>
</feature>
<dbReference type="GeneID" id="91006220"/>
<feature type="transmembrane region" description="Helical" evidence="1">
    <location>
        <begin position="207"/>
        <end position="229"/>
    </location>
</feature>
<gene>
    <name evidence="2" type="ORF">C8J25_105165</name>
</gene>
<name>A0A2T5U4G1_9SPHN</name>
<dbReference type="RefSeq" id="WP_107954453.1">
    <property type="nucleotide sequence ID" value="NZ_QAYE01000005.1"/>
</dbReference>
<reference evidence="2 3" key="1">
    <citation type="submission" date="2018-04" db="EMBL/GenBank/DDBJ databases">
        <title>Genomic Encyclopedia of Type Strains, Phase III (KMG-III): the genomes of soil and plant-associated and newly described type strains.</title>
        <authorList>
            <person name="Whitman W."/>
        </authorList>
    </citation>
    <scope>NUCLEOTIDE SEQUENCE [LARGE SCALE GENOMIC DNA]</scope>
    <source>
        <strain evidence="2 3">MA-olki</strain>
    </source>
</reference>
<feature type="transmembrane region" description="Helical" evidence="1">
    <location>
        <begin position="66"/>
        <end position="90"/>
    </location>
</feature>
<keyword evidence="1" id="KW-0472">Membrane</keyword>
<dbReference type="EMBL" id="QAYE01000005">
    <property type="protein sequence ID" value="PTW46385.1"/>
    <property type="molecule type" value="Genomic_DNA"/>
</dbReference>
<feature type="transmembrane region" description="Helical" evidence="1">
    <location>
        <begin position="111"/>
        <end position="138"/>
    </location>
</feature>
<dbReference type="AlphaFoldDB" id="A0A2T5U4G1"/>
<dbReference type="OrthoDB" id="7585068at2"/>
<evidence type="ECO:0000256" key="1">
    <source>
        <dbReference type="SAM" id="Phobius"/>
    </source>
</evidence>
<accession>A0A2T5U4G1</accession>
<evidence type="ECO:0000313" key="3">
    <source>
        <dbReference type="Proteomes" id="UP000244013"/>
    </source>
</evidence>
<keyword evidence="1" id="KW-1133">Transmembrane helix</keyword>
<organism evidence="2 3">
    <name type="scientific">Sphingomonas faeni</name>
    <dbReference type="NCBI Taxonomy" id="185950"/>
    <lineage>
        <taxon>Bacteria</taxon>
        <taxon>Pseudomonadati</taxon>
        <taxon>Pseudomonadota</taxon>
        <taxon>Alphaproteobacteria</taxon>
        <taxon>Sphingomonadales</taxon>
        <taxon>Sphingomonadaceae</taxon>
        <taxon>Sphingomonas</taxon>
    </lineage>
</organism>
<dbReference type="Proteomes" id="UP000244013">
    <property type="component" value="Unassembled WGS sequence"/>
</dbReference>
<sequence>MATTGATTGIVNVRVKMGTVWDRTIEVLNGRTGMIARIGVLGMLLPTVVRDGFVAFSSRANPVSMLVGAVLTIGALVAMIWAQLAIIAIATDPAVDAASASRQARARVLPALGITVLLTIGAFLLAVPPIVVLVQSGFDFAAAANGSSAQMTPPSVGAASFTALYGLAYLLVLLWIGARLVLLNPVILNERLGVGAIRRSIQLTKGMTWRIIGVLVLFCIVLLVATGAAQSVTGIVFRLVLGAGSVTTAAFLAGVAGSIVTTAFTALAAVFTAQLYVATREKHAVS</sequence>
<evidence type="ECO:0000313" key="2">
    <source>
        <dbReference type="EMBL" id="PTW46385.1"/>
    </source>
</evidence>
<comment type="caution">
    <text evidence="2">The sequence shown here is derived from an EMBL/GenBank/DDBJ whole genome shotgun (WGS) entry which is preliminary data.</text>
</comment>